<keyword evidence="1" id="KW-1133">Transmembrane helix</keyword>
<gene>
    <name evidence="3" type="ORF">PHAECO_LOCUS337</name>
</gene>
<feature type="transmembrane region" description="Helical" evidence="1">
    <location>
        <begin position="153"/>
        <end position="176"/>
    </location>
</feature>
<dbReference type="OrthoDB" id="6431884at2759"/>
<dbReference type="PROSITE" id="PS50853">
    <property type="entry name" value="FN3"/>
    <property type="match status" value="1"/>
</dbReference>
<dbReference type="AlphaFoldDB" id="A0A9N9SB15"/>
<keyword evidence="4" id="KW-1185">Reference proteome</keyword>
<evidence type="ECO:0000313" key="4">
    <source>
        <dbReference type="Proteomes" id="UP001153737"/>
    </source>
</evidence>
<dbReference type="InterPro" id="IPR003961">
    <property type="entry name" value="FN3_dom"/>
</dbReference>
<name>A0A9N9SB15_PHACE</name>
<sequence>MSTSMPLGPLDNNNIYPFGPGTLQTIVIVMAPSNELFIVGMSRPSQLQNCTLINQTSNSIQVDCTDGFDGGLPQSFLMQVLELPSLRPRLNLTSYRSPPTFTAVGLDGGASYRLALYAVNAKGMSDPTLIDPVTFKGVAKLQGTTAAMPVSPLLMALLATAALLATGVCLVLAALCRRHHCRPQGRPCPRPADNGTKHLPLEAALVTADDGAADGSVTGVGTPLSPADSQRRLMVVEARLPRGAVEGGDPDIIRNQYERRPIHGFMKMYEPPGAREEDNLMEDEGEEYDFRNVAKERTHVPSNHNIYRSLQRPSRATVGIPSMPSMPSSQTLTHKYRGPEVVTTSNRIQESCI</sequence>
<keyword evidence="1" id="KW-0472">Membrane</keyword>
<keyword evidence="1" id="KW-0812">Transmembrane</keyword>
<dbReference type="Gene3D" id="2.60.40.10">
    <property type="entry name" value="Immunoglobulins"/>
    <property type="match status" value="1"/>
</dbReference>
<dbReference type="InterPro" id="IPR013783">
    <property type="entry name" value="Ig-like_fold"/>
</dbReference>
<dbReference type="InterPro" id="IPR036116">
    <property type="entry name" value="FN3_sf"/>
</dbReference>
<dbReference type="CDD" id="cd00063">
    <property type="entry name" value="FN3"/>
    <property type="match status" value="1"/>
</dbReference>
<dbReference type="PANTHER" id="PTHR23278:SF28">
    <property type="entry name" value="SIDESTEP IV, ISOFORM C"/>
    <property type="match status" value="1"/>
</dbReference>
<accession>A0A9N9SB15</accession>
<evidence type="ECO:0000313" key="3">
    <source>
        <dbReference type="EMBL" id="CAG9813037.1"/>
    </source>
</evidence>
<organism evidence="3 4">
    <name type="scientific">Phaedon cochleariae</name>
    <name type="common">Mustard beetle</name>
    <dbReference type="NCBI Taxonomy" id="80249"/>
    <lineage>
        <taxon>Eukaryota</taxon>
        <taxon>Metazoa</taxon>
        <taxon>Ecdysozoa</taxon>
        <taxon>Arthropoda</taxon>
        <taxon>Hexapoda</taxon>
        <taxon>Insecta</taxon>
        <taxon>Pterygota</taxon>
        <taxon>Neoptera</taxon>
        <taxon>Endopterygota</taxon>
        <taxon>Coleoptera</taxon>
        <taxon>Polyphaga</taxon>
        <taxon>Cucujiformia</taxon>
        <taxon>Chrysomeloidea</taxon>
        <taxon>Chrysomelidae</taxon>
        <taxon>Chrysomelinae</taxon>
        <taxon>Chrysomelini</taxon>
        <taxon>Phaedon</taxon>
    </lineage>
</organism>
<evidence type="ECO:0000256" key="1">
    <source>
        <dbReference type="SAM" id="Phobius"/>
    </source>
</evidence>
<dbReference type="PANTHER" id="PTHR23278">
    <property type="entry name" value="SIDESTEP PROTEIN"/>
    <property type="match status" value="1"/>
</dbReference>
<dbReference type="EMBL" id="OU896707">
    <property type="protein sequence ID" value="CAG9813037.1"/>
    <property type="molecule type" value="Genomic_DNA"/>
</dbReference>
<evidence type="ECO:0000259" key="2">
    <source>
        <dbReference type="PROSITE" id="PS50853"/>
    </source>
</evidence>
<protein>
    <recommendedName>
        <fullName evidence="2">Fibronectin type-III domain-containing protein</fullName>
    </recommendedName>
</protein>
<feature type="domain" description="Fibronectin type-III" evidence="2">
    <location>
        <begin position="43"/>
        <end position="138"/>
    </location>
</feature>
<reference evidence="3" key="1">
    <citation type="submission" date="2022-01" db="EMBL/GenBank/DDBJ databases">
        <authorList>
            <person name="King R."/>
        </authorList>
    </citation>
    <scope>NUCLEOTIDE SEQUENCE</scope>
</reference>
<dbReference type="SUPFAM" id="SSF49265">
    <property type="entry name" value="Fibronectin type III"/>
    <property type="match status" value="1"/>
</dbReference>
<dbReference type="Proteomes" id="UP001153737">
    <property type="component" value="Chromosome 1"/>
</dbReference>
<proteinExistence type="predicted"/>
<reference evidence="3" key="2">
    <citation type="submission" date="2022-10" db="EMBL/GenBank/DDBJ databases">
        <authorList>
            <consortium name="ENA_rothamsted_submissions"/>
            <consortium name="culmorum"/>
            <person name="King R."/>
        </authorList>
    </citation>
    <scope>NUCLEOTIDE SEQUENCE</scope>
</reference>